<dbReference type="EMBL" id="FWFV01000008">
    <property type="protein sequence ID" value="SLN57983.1"/>
    <property type="molecule type" value="Genomic_DNA"/>
</dbReference>
<dbReference type="AlphaFoldDB" id="A0A1Y5T8A7"/>
<keyword evidence="2" id="KW-0732">Signal</keyword>
<dbReference type="STRING" id="315423.SAMN04488020_108110"/>
<dbReference type="PANTHER" id="PTHR36302:SF1">
    <property type="entry name" value="COPPER CHAPERONE PCU(A)C"/>
    <property type="match status" value="1"/>
</dbReference>
<dbReference type="Pfam" id="PF04314">
    <property type="entry name" value="PCuAC"/>
    <property type="match status" value="1"/>
</dbReference>
<evidence type="ECO:0000256" key="2">
    <source>
        <dbReference type="SAM" id="SignalP"/>
    </source>
</evidence>
<name>A0A1Y5T8A7_9RHOB</name>
<evidence type="ECO:0008006" key="5">
    <source>
        <dbReference type="Google" id="ProtNLM"/>
    </source>
</evidence>
<protein>
    <recommendedName>
        <fullName evidence="5">Copper chaperone PCu(A)C</fullName>
    </recommendedName>
</protein>
<evidence type="ECO:0000313" key="4">
    <source>
        <dbReference type="Proteomes" id="UP000193870"/>
    </source>
</evidence>
<dbReference type="Proteomes" id="UP000193870">
    <property type="component" value="Unassembled WGS sequence"/>
</dbReference>
<dbReference type="PANTHER" id="PTHR36302">
    <property type="entry name" value="BLR7088 PROTEIN"/>
    <property type="match status" value="1"/>
</dbReference>
<sequence length="164" mass="17378">MLRTALVLSFLAAPALAESHLPAIIVEDAVIYATSPTAKAAAGYVTIINDSDTAYTLTGIEAGFPKAELHESIMDGDVMRMEPRAEGFDLAPGETLTLERGGKHVMFMGLERPLVPGTDVKATLIFTDEVRIPATFDVRRPGQAASAGHGDMSGSDTDHNDHGN</sequence>
<dbReference type="OrthoDB" id="9796962at2"/>
<gene>
    <name evidence="3" type="ORF">PAM7066_02818</name>
</gene>
<dbReference type="Gene3D" id="2.60.40.1890">
    <property type="entry name" value="PCu(A)C copper chaperone"/>
    <property type="match status" value="1"/>
</dbReference>
<reference evidence="3 4" key="1">
    <citation type="submission" date="2017-03" db="EMBL/GenBank/DDBJ databases">
        <authorList>
            <person name="Afonso C.L."/>
            <person name="Miller P.J."/>
            <person name="Scott M.A."/>
            <person name="Spackman E."/>
            <person name="Goraichik I."/>
            <person name="Dimitrov K.M."/>
            <person name="Suarez D.L."/>
            <person name="Swayne D.E."/>
        </authorList>
    </citation>
    <scope>NUCLEOTIDE SEQUENCE [LARGE SCALE GENOMIC DNA]</scope>
    <source>
        <strain evidence="3 4">CECT 7066</strain>
    </source>
</reference>
<dbReference type="InterPro" id="IPR036182">
    <property type="entry name" value="PCuAC_sf"/>
</dbReference>
<feature type="region of interest" description="Disordered" evidence="1">
    <location>
        <begin position="139"/>
        <end position="164"/>
    </location>
</feature>
<evidence type="ECO:0000256" key="1">
    <source>
        <dbReference type="SAM" id="MobiDB-lite"/>
    </source>
</evidence>
<evidence type="ECO:0000313" key="3">
    <source>
        <dbReference type="EMBL" id="SLN57983.1"/>
    </source>
</evidence>
<accession>A0A1Y5T8A7</accession>
<feature type="chain" id="PRO_5010993503" description="Copper chaperone PCu(A)C" evidence="2">
    <location>
        <begin position="18"/>
        <end position="164"/>
    </location>
</feature>
<proteinExistence type="predicted"/>
<dbReference type="InterPro" id="IPR058248">
    <property type="entry name" value="Lxx211020-like"/>
</dbReference>
<organism evidence="3 4">
    <name type="scientific">Palleronia marisminoris</name>
    <dbReference type="NCBI Taxonomy" id="315423"/>
    <lineage>
        <taxon>Bacteria</taxon>
        <taxon>Pseudomonadati</taxon>
        <taxon>Pseudomonadota</taxon>
        <taxon>Alphaproteobacteria</taxon>
        <taxon>Rhodobacterales</taxon>
        <taxon>Roseobacteraceae</taxon>
        <taxon>Palleronia</taxon>
    </lineage>
</organism>
<keyword evidence="4" id="KW-1185">Reference proteome</keyword>
<feature type="signal peptide" evidence="2">
    <location>
        <begin position="1"/>
        <end position="17"/>
    </location>
</feature>
<dbReference type="SUPFAM" id="SSF110087">
    <property type="entry name" value="DR1885-like metal-binding protein"/>
    <property type="match status" value="1"/>
</dbReference>
<dbReference type="RefSeq" id="WP_085854822.1">
    <property type="nucleotide sequence ID" value="NZ_FOPF01000008.1"/>
</dbReference>
<dbReference type="InterPro" id="IPR007410">
    <property type="entry name" value="LpqE-like"/>
</dbReference>